<evidence type="ECO:0000313" key="10">
    <source>
        <dbReference type="Proteomes" id="UP000036681"/>
    </source>
</evidence>
<dbReference type="InterPro" id="IPR011989">
    <property type="entry name" value="ARM-like"/>
</dbReference>
<comment type="subcellular location">
    <subcellularLocation>
        <location evidence="2">Cytoplasm</location>
    </subcellularLocation>
    <subcellularLocation>
        <location evidence="1">Nucleus</location>
    </subcellularLocation>
</comment>
<dbReference type="Pfam" id="PF18816">
    <property type="entry name" value="Importin_rep_5"/>
    <property type="match status" value="1"/>
</dbReference>
<dbReference type="Pfam" id="PF13513">
    <property type="entry name" value="HEAT_EZ"/>
    <property type="match status" value="1"/>
</dbReference>
<keyword evidence="6" id="KW-0653">Protein transport</keyword>
<dbReference type="InterPro" id="IPR057672">
    <property type="entry name" value="TPR_IPO4/5"/>
</dbReference>
<evidence type="ECO:0000256" key="5">
    <source>
        <dbReference type="ARBA" id="ARBA00022737"/>
    </source>
</evidence>
<evidence type="ECO:0000256" key="3">
    <source>
        <dbReference type="ARBA" id="ARBA00022448"/>
    </source>
</evidence>
<dbReference type="InterPro" id="IPR041389">
    <property type="entry name" value="Importin_rep_6"/>
</dbReference>
<keyword evidence="3" id="KW-0813">Transport</keyword>
<sequence>MVREVESDSQSCTKKSWVHKKDHVFYFNELNCVDMAANMQEFDGLMKRMLCPENETRSEAEKQYEQIPIPTKGQLLFQLFLDAAVDTETRSMCLVLLRRILSSNWDDLWPAWGKETQEQFCEQLLKSASEEQSAMLRKRLADVIAEVARSTIDTESGRQTWAGVLQFLEMCTTSDSATHRETGMMLIENVPSMFGCDQSRYMAGIKHMFQTSLLYAAQSSVRTAAVRAYVAFMCENEDDDKVLKSLSDQIPAVIQASFLKRITCFNEIFHASLCSRFVKKVYAQQDFGEEIDCFQVCQHVVATEDDDDVPLQCLCDLATSVPKTLQPHLNDIFTLCASTVADKQKDDSYRHSSLEVMVSLCESATNMVKKKASNFIPTLLEQCLGLMTELEDDAEEWLSCDNVEEDSEEENAGIGESSLDRISCSLGGKVVLAPFLQIVPRLVQDCNLSAQNWKNRHAGIMGLSTIGEGCKRQMEPMIEDVVDNILPFLQDPHPRVRYAACNALGQMSTDFAPTLQKKCHEKAIITLYLPQIMEKLEFVLEHTFKQLLERGKKLVLEQVITTIASVADAAQDQFVAFYDRLIGPLKYILQNSDADELKTLRGKTIECISLIGLAVGKEKFGKDANEIMQMLLANQAQFEQISSDDPQVSYMISAWARICKILGEEFATYLPLVMPPVMQAASFKPDVTLMDDDEAAEQQEDPDWNFVPLGDQKLFGIKTSGLQDKATACEMLVCYARELKGAFASYVEPVTELMLPLLKFMFHDAVRSAAADCLPCLLECARGRGSEFRAQLWNAMLPAYKEAIEAEHDKDCVEELGAELLTADHLETICGIINQQMIEYEERRQEREKGNKDEDEDEEDAAEALNDEVEEETGILARVSDAFGERFMPYFDRLEPKFTPLLDSRRYYGERQWALCIFDDLIEYGGQGSVKYQANFYGPMLASLSDEYPEVRQAAAYGFGIMGQCGGPAYAQACAGALQQLATMIGQPDARSTEEGTAATENAISAVAKILKYNSSLIDVNAVIPTFLSWLPIWDDTDETPYVYGYFADLVESNNPLVLGDNNANLPRIFSIIVEAFHKGAFEEGEDKMNVKERLINIIKFMQSNAEMFGAVLSSANLDEAHMATLQRLVG</sequence>
<dbReference type="GO" id="GO:0031267">
    <property type="term" value="F:small GTPase binding"/>
    <property type="evidence" value="ECO:0007669"/>
    <property type="project" value="InterPro"/>
</dbReference>
<evidence type="ECO:0000256" key="2">
    <source>
        <dbReference type="ARBA" id="ARBA00004496"/>
    </source>
</evidence>
<keyword evidence="10" id="KW-1185">Reference proteome</keyword>
<dbReference type="InterPro" id="IPR001494">
    <property type="entry name" value="Importin-beta_N"/>
</dbReference>
<dbReference type="Gene3D" id="1.25.10.10">
    <property type="entry name" value="Leucine-rich Repeat Variant"/>
    <property type="match status" value="3"/>
</dbReference>
<dbReference type="Pfam" id="PF18808">
    <property type="entry name" value="Importin_rep_4"/>
    <property type="match status" value="1"/>
</dbReference>
<evidence type="ECO:0000256" key="7">
    <source>
        <dbReference type="ARBA" id="ARBA00023242"/>
    </source>
</evidence>
<keyword evidence="4" id="KW-0963">Cytoplasm</keyword>
<keyword evidence="7" id="KW-0539">Nucleus</keyword>
<proteinExistence type="predicted"/>
<feature type="compositionally biased region" description="Basic and acidic residues" evidence="8">
    <location>
        <begin position="843"/>
        <end position="852"/>
    </location>
</feature>
<feature type="compositionally biased region" description="Acidic residues" evidence="8">
    <location>
        <begin position="853"/>
        <end position="866"/>
    </location>
</feature>
<accession>A0A9J2PRF2</accession>
<dbReference type="PANTHER" id="PTHR10527">
    <property type="entry name" value="IMPORTIN BETA"/>
    <property type="match status" value="1"/>
</dbReference>
<evidence type="ECO:0000313" key="11">
    <source>
        <dbReference type="WBParaSite" id="ALUE_0001266001-mRNA-1"/>
    </source>
</evidence>
<dbReference type="WBParaSite" id="ALUE_0001266001-mRNA-1">
    <property type="protein sequence ID" value="ALUE_0001266001-mRNA-1"/>
    <property type="gene ID" value="ALUE_0001266001"/>
</dbReference>
<keyword evidence="5" id="KW-0677">Repeat</keyword>
<dbReference type="Pfam" id="PF25780">
    <property type="entry name" value="TPR_IPO5"/>
    <property type="match status" value="2"/>
</dbReference>
<dbReference type="GO" id="GO:0005737">
    <property type="term" value="C:cytoplasm"/>
    <property type="evidence" value="ECO:0007669"/>
    <property type="project" value="UniProtKB-SubCell"/>
</dbReference>
<organism evidence="10 11">
    <name type="scientific">Ascaris lumbricoides</name>
    <name type="common">Giant roundworm</name>
    <dbReference type="NCBI Taxonomy" id="6252"/>
    <lineage>
        <taxon>Eukaryota</taxon>
        <taxon>Metazoa</taxon>
        <taxon>Ecdysozoa</taxon>
        <taxon>Nematoda</taxon>
        <taxon>Chromadorea</taxon>
        <taxon>Rhabditida</taxon>
        <taxon>Spirurina</taxon>
        <taxon>Ascaridomorpha</taxon>
        <taxon>Ascaridoidea</taxon>
        <taxon>Ascarididae</taxon>
        <taxon>Ascaris</taxon>
    </lineage>
</organism>
<dbReference type="PROSITE" id="PS50166">
    <property type="entry name" value="IMPORTIN_B_NT"/>
    <property type="match status" value="1"/>
</dbReference>
<name>A0A9J2PRF2_ASCLU</name>
<evidence type="ECO:0000256" key="6">
    <source>
        <dbReference type="ARBA" id="ARBA00022927"/>
    </source>
</evidence>
<feature type="region of interest" description="Disordered" evidence="8">
    <location>
        <begin position="843"/>
        <end position="866"/>
    </location>
</feature>
<dbReference type="InterPro" id="IPR040928">
    <property type="entry name" value="Importin_rep_5"/>
</dbReference>
<feature type="domain" description="Importin N-terminal" evidence="9">
    <location>
        <begin position="60"/>
        <end position="146"/>
    </location>
</feature>
<evidence type="ECO:0000256" key="1">
    <source>
        <dbReference type="ARBA" id="ARBA00004123"/>
    </source>
</evidence>
<evidence type="ECO:0000256" key="8">
    <source>
        <dbReference type="SAM" id="MobiDB-lite"/>
    </source>
</evidence>
<reference evidence="11" key="1">
    <citation type="submission" date="2023-03" db="UniProtKB">
        <authorList>
            <consortium name="WormBaseParasite"/>
        </authorList>
    </citation>
    <scope>IDENTIFICATION</scope>
</reference>
<dbReference type="GO" id="GO:0005634">
    <property type="term" value="C:nucleus"/>
    <property type="evidence" value="ECO:0007669"/>
    <property type="project" value="UniProtKB-SubCell"/>
</dbReference>
<dbReference type="GO" id="GO:0006606">
    <property type="term" value="P:protein import into nucleus"/>
    <property type="evidence" value="ECO:0007669"/>
    <property type="project" value="InterPro"/>
</dbReference>
<dbReference type="SUPFAM" id="SSF48371">
    <property type="entry name" value="ARM repeat"/>
    <property type="match status" value="2"/>
</dbReference>
<dbReference type="AlphaFoldDB" id="A0A9J2PRF2"/>
<dbReference type="Proteomes" id="UP000036681">
    <property type="component" value="Unplaced"/>
</dbReference>
<protein>
    <submittedName>
        <fullName evidence="11">Importin N-terminal domain-containing protein</fullName>
    </submittedName>
</protein>
<dbReference type="InterPro" id="IPR040122">
    <property type="entry name" value="Importin_beta"/>
</dbReference>
<evidence type="ECO:0000256" key="4">
    <source>
        <dbReference type="ARBA" id="ARBA00022490"/>
    </source>
</evidence>
<dbReference type="InterPro" id="IPR016024">
    <property type="entry name" value="ARM-type_fold"/>
</dbReference>
<evidence type="ECO:0000259" key="9">
    <source>
        <dbReference type="PROSITE" id="PS50166"/>
    </source>
</evidence>
<dbReference type="Pfam" id="PF18829">
    <property type="entry name" value="Importin_rep_6"/>
    <property type="match status" value="1"/>
</dbReference>
<dbReference type="InterPro" id="IPR041653">
    <property type="entry name" value="Importin_rep_4"/>
</dbReference>